<organism evidence="1">
    <name type="scientific">Arundo donax</name>
    <name type="common">Giant reed</name>
    <name type="synonym">Donax arundinaceus</name>
    <dbReference type="NCBI Taxonomy" id="35708"/>
    <lineage>
        <taxon>Eukaryota</taxon>
        <taxon>Viridiplantae</taxon>
        <taxon>Streptophyta</taxon>
        <taxon>Embryophyta</taxon>
        <taxon>Tracheophyta</taxon>
        <taxon>Spermatophyta</taxon>
        <taxon>Magnoliopsida</taxon>
        <taxon>Liliopsida</taxon>
        <taxon>Poales</taxon>
        <taxon>Poaceae</taxon>
        <taxon>PACMAD clade</taxon>
        <taxon>Arundinoideae</taxon>
        <taxon>Arundineae</taxon>
        <taxon>Arundo</taxon>
    </lineage>
</organism>
<evidence type="ECO:0000313" key="1">
    <source>
        <dbReference type="EMBL" id="JAE29443.1"/>
    </source>
</evidence>
<reference evidence="1" key="1">
    <citation type="submission" date="2014-09" db="EMBL/GenBank/DDBJ databases">
        <authorList>
            <person name="Magalhaes I.L.F."/>
            <person name="Oliveira U."/>
            <person name="Santos F.R."/>
            <person name="Vidigal T.H.D.A."/>
            <person name="Brescovit A.D."/>
            <person name="Santos A.J."/>
        </authorList>
    </citation>
    <scope>NUCLEOTIDE SEQUENCE</scope>
    <source>
        <tissue evidence="1">Shoot tissue taken approximately 20 cm above the soil surface</tissue>
    </source>
</reference>
<protein>
    <submittedName>
        <fullName evidence="1">Uncharacterized protein</fullName>
    </submittedName>
</protein>
<dbReference type="AlphaFoldDB" id="A0A0A9H967"/>
<name>A0A0A9H967_ARUDO</name>
<dbReference type="EMBL" id="GBRH01168453">
    <property type="protein sequence ID" value="JAE29443.1"/>
    <property type="molecule type" value="Transcribed_RNA"/>
</dbReference>
<reference evidence="1" key="2">
    <citation type="journal article" date="2015" name="Data Brief">
        <title>Shoot transcriptome of the giant reed, Arundo donax.</title>
        <authorList>
            <person name="Barrero R.A."/>
            <person name="Guerrero F.D."/>
            <person name="Moolhuijzen P."/>
            <person name="Goolsby J.A."/>
            <person name="Tidwell J."/>
            <person name="Bellgard S.E."/>
            <person name="Bellgard M.I."/>
        </authorList>
    </citation>
    <scope>NUCLEOTIDE SEQUENCE</scope>
    <source>
        <tissue evidence="1">Shoot tissue taken approximately 20 cm above the soil surface</tissue>
    </source>
</reference>
<accession>A0A0A9H967</accession>
<sequence>MACTSTELVHFLSKIPERS</sequence>
<proteinExistence type="predicted"/>